<dbReference type="Gene3D" id="2.40.50.100">
    <property type="match status" value="1"/>
</dbReference>
<feature type="domain" description="YknX-like barrel-sandwich hybrid" evidence="3">
    <location>
        <begin position="67"/>
        <end position="181"/>
    </location>
</feature>
<feature type="domain" description="YknX-like C-terminal permuted SH3-like" evidence="4">
    <location>
        <begin position="300"/>
        <end position="366"/>
    </location>
</feature>
<dbReference type="PANTHER" id="PTHR30469:SF15">
    <property type="entry name" value="HLYD FAMILY OF SECRETION PROTEINS"/>
    <property type="match status" value="1"/>
</dbReference>
<organism evidence="6 7">
    <name type="scientific">Anaerosalibacter bizertensis</name>
    <dbReference type="NCBI Taxonomy" id="932217"/>
    <lineage>
        <taxon>Bacteria</taxon>
        <taxon>Bacillati</taxon>
        <taxon>Bacillota</taxon>
        <taxon>Tissierellia</taxon>
        <taxon>Tissierellales</taxon>
        <taxon>Sporanaerobacteraceae</taxon>
        <taxon>Anaerosalibacter</taxon>
    </lineage>
</organism>
<evidence type="ECO:0000259" key="5">
    <source>
        <dbReference type="Pfam" id="PF25990"/>
    </source>
</evidence>
<dbReference type="InterPro" id="IPR058639">
    <property type="entry name" value="BSH_YknX-like"/>
</dbReference>
<sequence length="366" mass="41049">MSRKKKIALIIIGIAILALAITAIFFGRKNKKEEIKEKNIERYVVPSRDNVFVNGIISPRTEQVLSTDPSKGKIEKIHIEDGSEVKKGAPLITYRREEITEQISELKNQLEELKDSKKKEEAIRNQPETTAIEGEESQILESNFASQMTDYDSQIKKVEREISNLKNKEYTIEYSNLDGIVSVEKVSLGEGLQGDRIIVQSHDFVATGTINEVDLFKLKEGMSVEMTLVANERKKTGKIESISQRPSSEGMSGEGMAEAFGGGNESTFSEYPIKFSIDNQEGLIQGFHVQVKIPYGKNSIMIPDTAIFKENNKTFVFLIKDNILKKHEIETGKKEDGNVLVTKGLKENDELVADVTEDLKEGDEVE</sequence>
<dbReference type="RefSeq" id="WP_154482309.1">
    <property type="nucleotide sequence ID" value="NZ_VULR01000002.1"/>
</dbReference>
<protein>
    <submittedName>
        <fullName evidence="6">Biotin/lipoyl-binding protein</fullName>
    </submittedName>
</protein>
<evidence type="ECO:0000256" key="1">
    <source>
        <dbReference type="SAM" id="Coils"/>
    </source>
</evidence>
<gene>
    <name evidence="6" type="ORF">FYJ27_01875</name>
</gene>
<dbReference type="PANTHER" id="PTHR30469">
    <property type="entry name" value="MULTIDRUG RESISTANCE PROTEIN MDTA"/>
    <property type="match status" value="1"/>
</dbReference>
<name>A0A844FEY1_9FIRM</name>
<dbReference type="AlphaFoldDB" id="A0A844FEY1"/>
<evidence type="ECO:0000313" key="6">
    <source>
        <dbReference type="EMBL" id="MSS42486.1"/>
    </source>
</evidence>
<feature type="domain" description="YknX-like beta-barrel" evidence="5">
    <location>
        <begin position="205"/>
        <end position="293"/>
    </location>
</feature>
<dbReference type="Pfam" id="PF25990">
    <property type="entry name" value="Beta-barrel_YknX"/>
    <property type="match status" value="1"/>
</dbReference>
<keyword evidence="2" id="KW-1133">Transmembrane helix</keyword>
<dbReference type="Pfam" id="PF25984">
    <property type="entry name" value="BSH_YknX"/>
    <property type="match status" value="1"/>
</dbReference>
<dbReference type="OrthoDB" id="2155027at2"/>
<reference evidence="6 7" key="1">
    <citation type="submission" date="2019-08" db="EMBL/GenBank/DDBJ databases">
        <title>In-depth cultivation of the pig gut microbiome towards novel bacterial diversity and tailored functional studies.</title>
        <authorList>
            <person name="Wylensek D."/>
            <person name="Hitch T.C.A."/>
            <person name="Clavel T."/>
        </authorList>
    </citation>
    <scope>NUCLEOTIDE SEQUENCE [LARGE SCALE GENOMIC DNA]</scope>
    <source>
        <strain evidence="6 7">Med78-601-WT-4W-RMD-3</strain>
    </source>
</reference>
<keyword evidence="1" id="KW-0175">Coiled coil</keyword>
<keyword evidence="2" id="KW-0472">Membrane</keyword>
<evidence type="ECO:0000313" key="7">
    <source>
        <dbReference type="Proteomes" id="UP000462760"/>
    </source>
</evidence>
<dbReference type="EMBL" id="VULR01000002">
    <property type="protein sequence ID" value="MSS42486.1"/>
    <property type="molecule type" value="Genomic_DNA"/>
</dbReference>
<dbReference type="Gene3D" id="2.40.420.20">
    <property type="match status" value="1"/>
</dbReference>
<proteinExistence type="predicted"/>
<dbReference type="Gene3D" id="2.40.30.170">
    <property type="match status" value="1"/>
</dbReference>
<dbReference type="Gene3D" id="1.10.287.470">
    <property type="entry name" value="Helix hairpin bin"/>
    <property type="match status" value="1"/>
</dbReference>
<dbReference type="GO" id="GO:1990281">
    <property type="term" value="C:efflux pump complex"/>
    <property type="evidence" value="ECO:0007669"/>
    <property type="project" value="TreeGrafter"/>
</dbReference>
<evidence type="ECO:0000259" key="3">
    <source>
        <dbReference type="Pfam" id="PF25984"/>
    </source>
</evidence>
<evidence type="ECO:0000259" key="4">
    <source>
        <dbReference type="Pfam" id="PF25989"/>
    </source>
</evidence>
<accession>A0A844FEY1</accession>
<comment type="caution">
    <text evidence="6">The sequence shown here is derived from an EMBL/GenBank/DDBJ whole genome shotgun (WGS) entry which is preliminary data.</text>
</comment>
<dbReference type="Proteomes" id="UP000462760">
    <property type="component" value="Unassembled WGS sequence"/>
</dbReference>
<dbReference type="SUPFAM" id="SSF111369">
    <property type="entry name" value="HlyD-like secretion proteins"/>
    <property type="match status" value="1"/>
</dbReference>
<dbReference type="InterPro" id="IPR058636">
    <property type="entry name" value="Beta-barrel_YknX"/>
</dbReference>
<feature type="transmembrane region" description="Helical" evidence="2">
    <location>
        <begin position="7"/>
        <end position="26"/>
    </location>
</feature>
<dbReference type="GO" id="GO:0015562">
    <property type="term" value="F:efflux transmembrane transporter activity"/>
    <property type="evidence" value="ECO:0007669"/>
    <property type="project" value="TreeGrafter"/>
</dbReference>
<dbReference type="Pfam" id="PF25989">
    <property type="entry name" value="YknX_C"/>
    <property type="match status" value="1"/>
</dbReference>
<dbReference type="InterPro" id="IPR058637">
    <property type="entry name" value="YknX-like_C"/>
</dbReference>
<evidence type="ECO:0000256" key="2">
    <source>
        <dbReference type="SAM" id="Phobius"/>
    </source>
</evidence>
<keyword evidence="2" id="KW-0812">Transmembrane</keyword>
<feature type="coiled-coil region" evidence="1">
    <location>
        <begin position="96"/>
        <end position="168"/>
    </location>
</feature>